<gene>
    <name evidence="4" type="ordered locus">Tresu_2261</name>
</gene>
<dbReference type="GeneID" id="302999374"/>
<dbReference type="Gene3D" id="1.10.357.10">
    <property type="entry name" value="Tetracycline Repressor, domain 2"/>
    <property type="match status" value="1"/>
</dbReference>
<dbReference type="SUPFAM" id="SSF46689">
    <property type="entry name" value="Homeodomain-like"/>
    <property type="match status" value="1"/>
</dbReference>
<dbReference type="GO" id="GO:0003677">
    <property type="term" value="F:DNA binding"/>
    <property type="evidence" value="ECO:0007669"/>
    <property type="project" value="UniProtKB-UniRule"/>
</dbReference>
<proteinExistence type="predicted"/>
<evidence type="ECO:0000259" key="3">
    <source>
        <dbReference type="PROSITE" id="PS50977"/>
    </source>
</evidence>
<feature type="DNA-binding region" description="H-T-H motif" evidence="2">
    <location>
        <begin position="27"/>
        <end position="46"/>
    </location>
</feature>
<dbReference type="AlphaFoldDB" id="F2NTR6"/>
<evidence type="ECO:0000313" key="5">
    <source>
        <dbReference type="Proteomes" id="UP000006852"/>
    </source>
</evidence>
<dbReference type="STRING" id="869209.Tresu_2261"/>
<dbReference type="RefSeq" id="WP_013702377.1">
    <property type="nucleotide sequence ID" value="NC_015385.1"/>
</dbReference>
<name>F2NTR6_TRES6</name>
<protein>
    <submittedName>
        <fullName evidence="4">Regulatory protein TetR</fullName>
    </submittedName>
</protein>
<keyword evidence="1 2" id="KW-0238">DNA-binding</keyword>
<feature type="domain" description="HTH tetR-type" evidence="3">
    <location>
        <begin position="4"/>
        <end position="64"/>
    </location>
</feature>
<evidence type="ECO:0000256" key="1">
    <source>
        <dbReference type="ARBA" id="ARBA00023125"/>
    </source>
</evidence>
<sequence>MSEKITKESIIKSLLDTAFYKSAGGTSLSDIAESLGIKKASLYNHFESRSDIIERATSSCAEYLKSISFIPAEIENVAKKYPVETVLKGIVSRYVKMHEKAPLFQIYTFVESQKYFDIKTAQIIKEENEKLESQTEIVLECLLNLEKIKITKEQIPGISKWFCAGINDFLNRRLLERKQVVVQNPKSGEGELFTLQSDDKGIDEINRLVEQFSRLLCA</sequence>
<keyword evidence="5" id="KW-1185">Reference proteome</keyword>
<evidence type="ECO:0000256" key="2">
    <source>
        <dbReference type="PROSITE-ProRule" id="PRU00335"/>
    </source>
</evidence>
<dbReference type="InterPro" id="IPR001647">
    <property type="entry name" value="HTH_TetR"/>
</dbReference>
<dbReference type="OrthoDB" id="9808476at2"/>
<reference evidence="5" key="2">
    <citation type="submission" date="2011-04" db="EMBL/GenBank/DDBJ databases">
        <title>The complete genome of chromosome of Treponema succinifaciens DSM 2489.</title>
        <authorList>
            <person name="Lucas S."/>
            <person name="Copeland A."/>
            <person name="Lapidus A."/>
            <person name="Bruce D."/>
            <person name="Goodwin L."/>
            <person name="Pitluck S."/>
            <person name="Peters L."/>
            <person name="Kyrpides N."/>
            <person name="Mavromatis K."/>
            <person name="Ivanova N."/>
            <person name="Ovchinnikova G."/>
            <person name="Teshima H."/>
            <person name="Detter J.C."/>
            <person name="Tapia R."/>
            <person name="Han C."/>
            <person name="Land M."/>
            <person name="Hauser L."/>
            <person name="Markowitz V."/>
            <person name="Cheng J.-F."/>
            <person name="Hugenholtz P."/>
            <person name="Woyke T."/>
            <person name="Wu D."/>
            <person name="Gronow S."/>
            <person name="Wellnitz S."/>
            <person name="Brambilla E."/>
            <person name="Klenk H.-P."/>
            <person name="Eisen J.A."/>
        </authorList>
    </citation>
    <scope>NUCLEOTIDE SEQUENCE [LARGE SCALE GENOMIC DNA]</scope>
    <source>
        <strain evidence="5">ATCC 33096 / DSM 2489 / 6091</strain>
    </source>
</reference>
<dbReference type="eggNOG" id="ENOG502ZYY6">
    <property type="taxonomic scope" value="Bacteria"/>
</dbReference>
<dbReference type="PROSITE" id="PS50977">
    <property type="entry name" value="HTH_TETR_2"/>
    <property type="match status" value="1"/>
</dbReference>
<evidence type="ECO:0000313" key="4">
    <source>
        <dbReference type="EMBL" id="AEB15125.1"/>
    </source>
</evidence>
<dbReference type="Proteomes" id="UP000006852">
    <property type="component" value="Chromosome"/>
</dbReference>
<dbReference type="Pfam" id="PF00440">
    <property type="entry name" value="TetR_N"/>
    <property type="match status" value="1"/>
</dbReference>
<dbReference type="InterPro" id="IPR009057">
    <property type="entry name" value="Homeodomain-like_sf"/>
</dbReference>
<organism evidence="4 5">
    <name type="scientific">Treponema succinifaciens (strain ATCC 33096 / DSM 2489 / 6091)</name>
    <dbReference type="NCBI Taxonomy" id="869209"/>
    <lineage>
        <taxon>Bacteria</taxon>
        <taxon>Pseudomonadati</taxon>
        <taxon>Spirochaetota</taxon>
        <taxon>Spirochaetia</taxon>
        <taxon>Spirochaetales</taxon>
        <taxon>Treponemataceae</taxon>
        <taxon>Treponema</taxon>
    </lineage>
</organism>
<dbReference type="EMBL" id="CP002631">
    <property type="protein sequence ID" value="AEB15125.1"/>
    <property type="molecule type" value="Genomic_DNA"/>
</dbReference>
<dbReference type="KEGG" id="tsu:Tresu_2261"/>
<reference evidence="4 5" key="1">
    <citation type="journal article" date="2011" name="Stand. Genomic Sci.">
        <title>Complete genome sequence of Treponema succinifaciens type strain (6091).</title>
        <authorList>
            <person name="Han C."/>
            <person name="Gronow S."/>
            <person name="Teshima H."/>
            <person name="Lapidus A."/>
            <person name="Nolan M."/>
            <person name="Lucas S."/>
            <person name="Hammon N."/>
            <person name="Deshpande S."/>
            <person name="Cheng J.F."/>
            <person name="Zeytun A."/>
            <person name="Tapia R."/>
            <person name="Goodwin L."/>
            <person name="Pitluck S."/>
            <person name="Liolios K."/>
            <person name="Pagani I."/>
            <person name="Ivanova N."/>
            <person name="Mavromatis K."/>
            <person name="Mikhailova N."/>
            <person name="Huntemann M."/>
            <person name="Pati A."/>
            <person name="Chen A."/>
            <person name="Palaniappan K."/>
            <person name="Land M."/>
            <person name="Hauser L."/>
            <person name="Brambilla E.M."/>
            <person name="Rohde M."/>
            <person name="Goker M."/>
            <person name="Woyke T."/>
            <person name="Bristow J."/>
            <person name="Eisen J.A."/>
            <person name="Markowitz V."/>
            <person name="Hugenholtz P."/>
            <person name="Kyrpides N.C."/>
            <person name="Klenk H.P."/>
            <person name="Detter J.C."/>
        </authorList>
    </citation>
    <scope>NUCLEOTIDE SEQUENCE [LARGE SCALE GENOMIC DNA]</scope>
    <source>
        <strain evidence="5">ATCC 33096 / DSM 2489 / 6091</strain>
    </source>
</reference>
<accession>F2NTR6</accession>
<dbReference type="HOGENOM" id="CLU_1266428_0_0_12"/>